<evidence type="ECO:0008006" key="8">
    <source>
        <dbReference type="Google" id="ProtNLM"/>
    </source>
</evidence>
<reference evidence="6" key="1">
    <citation type="submission" date="2025-08" db="UniProtKB">
        <authorList>
            <consortium name="Ensembl"/>
        </authorList>
    </citation>
    <scope>IDENTIFICATION</scope>
</reference>
<keyword evidence="7" id="KW-1185">Reference proteome</keyword>
<dbReference type="InterPro" id="IPR012674">
    <property type="entry name" value="Calycin"/>
</dbReference>
<reference evidence="6" key="2">
    <citation type="submission" date="2025-09" db="UniProtKB">
        <authorList>
            <consortium name="Ensembl"/>
        </authorList>
    </citation>
    <scope>IDENTIFICATION</scope>
</reference>
<evidence type="ECO:0000256" key="4">
    <source>
        <dbReference type="ARBA" id="ARBA00023180"/>
    </source>
</evidence>
<dbReference type="PANTHER" id="PTHR11967:SF2">
    <property type="entry name" value="ALPHA-1-ACID GLYCOPROTEIN 1"/>
    <property type="match status" value="1"/>
</dbReference>
<dbReference type="OMA" id="CVVMRWL"/>
<sequence length="200" mass="22208">MILLCSILLGSLALSQSTTSLCDDLIMPLEQMPTDHLEGRWAMVAGSLSHQASLESLKQRDGITVFFRNSNQTTNTSYTQINRFGADCQRRSYQLSRDGSAFTFLADSDRFNLTGFFLRTSCPDCLVMRWDVESTRRTSLDVYLLSSGRREVEPSEMDEYRAQLKCLGLPLPFVMHPAPELCPEETGDSLPPAGAAAVSP</sequence>
<comment type="subcellular location">
    <subcellularLocation>
        <location evidence="1">Secreted</location>
    </subcellularLocation>
</comment>
<feature type="signal peptide" evidence="5">
    <location>
        <begin position="1"/>
        <end position="17"/>
    </location>
</feature>
<evidence type="ECO:0000256" key="2">
    <source>
        <dbReference type="ARBA" id="ARBA00022525"/>
    </source>
</evidence>
<keyword evidence="4" id="KW-0325">Glycoprotein</keyword>
<dbReference type="GO" id="GO:0005576">
    <property type="term" value="C:extracellular region"/>
    <property type="evidence" value="ECO:0007669"/>
    <property type="project" value="UniProtKB-SubCell"/>
</dbReference>
<proteinExistence type="predicted"/>
<keyword evidence="3 5" id="KW-0732">Signal</keyword>
<dbReference type="SUPFAM" id="SSF50814">
    <property type="entry name" value="Lipocalins"/>
    <property type="match status" value="1"/>
</dbReference>
<dbReference type="Gene3D" id="2.40.128.20">
    <property type="match status" value="1"/>
</dbReference>
<evidence type="ECO:0000256" key="5">
    <source>
        <dbReference type="SAM" id="SignalP"/>
    </source>
</evidence>
<name>A0A8C5C908_GADMO</name>
<accession>A0A8C5C908</accession>
<dbReference type="PANTHER" id="PTHR11967">
    <property type="entry name" value="ALPHA-1-ACID GLYCOPROTEIN"/>
    <property type="match status" value="1"/>
</dbReference>
<evidence type="ECO:0000256" key="3">
    <source>
        <dbReference type="ARBA" id="ARBA00022729"/>
    </source>
</evidence>
<keyword evidence="2" id="KW-0964">Secreted</keyword>
<dbReference type="AlphaFoldDB" id="A0A8C5C908"/>
<organism evidence="6 7">
    <name type="scientific">Gadus morhua</name>
    <name type="common">Atlantic cod</name>
    <dbReference type="NCBI Taxonomy" id="8049"/>
    <lineage>
        <taxon>Eukaryota</taxon>
        <taxon>Metazoa</taxon>
        <taxon>Chordata</taxon>
        <taxon>Craniata</taxon>
        <taxon>Vertebrata</taxon>
        <taxon>Euteleostomi</taxon>
        <taxon>Actinopterygii</taxon>
        <taxon>Neopterygii</taxon>
        <taxon>Teleostei</taxon>
        <taxon>Neoteleostei</taxon>
        <taxon>Acanthomorphata</taxon>
        <taxon>Zeiogadaria</taxon>
        <taxon>Gadariae</taxon>
        <taxon>Gadiformes</taxon>
        <taxon>Gadoidei</taxon>
        <taxon>Gadidae</taxon>
        <taxon>Gadus</taxon>
    </lineage>
</organism>
<dbReference type="GeneTree" id="ENSGT00940000166223"/>
<feature type="chain" id="PRO_5047436172" description="Apolipoprotein M" evidence="5">
    <location>
        <begin position="18"/>
        <end position="200"/>
    </location>
</feature>
<evidence type="ECO:0000313" key="6">
    <source>
        <dbReference type="Ensembl" id="ENSGMOP00000057844.1"/>
    </source>
</evidence>
<protein>
    <recommendedName>
        <fullName evidence="8">Apolipoprotein M</fullName>
    </recommendedName>
</protein>
<dbReference type="Proteomes" id="UP000694546">
    <property type="component" value="Chromosome 3"/>
</dbReference>
<dbReference type="Ensembl" id="ENSGMOT00000057788.1">
    <property type="protein sequence ID" value="ENSGMOP00000057844.1"/>
    <property type="gene ID" value="ENSGMOG00000031906.1"/>
</dbReference>
<evidence type="ECO:0000313" key="7">
    <source>
        <dbReference type="Proteomes" id="UP000694546"/>
    </source>
</evidence>
<evidence type="ECO:0000256" key="1">
    <source>
        <dbReference type="ARBA" id="ARBA00004613"/>
    </source>
</evidence>